<comment type="caution">
    <text evidence="1">The sequence shown here is derived from an EMBL/GenBank/DDBJ whole genome shotgun (WGS) entry which is preliminary data.</text>
</comment>
<dbReference type="SUPFAM" id="SSF48498">
    <property type="entry name" value="Tetracyclin repressor-like, C-terminal domain"/>
    <property type="match status" value="1"/>
</dbReference>
<protein>
    <submittedName>
        <fullName evidence="1">Uncharacterized protein</fullName>
    </submittedName>
</protein>
<keyword evidence="2" id="KW-1185">Reference proteome</keyword>
<proteinExistence type="predicted"/>
<gene>
    <name evidence="1" type="ORF">Plo01_60800</name>
</gene>
<dbReference type="RefSeq" id="WP_239317352.1">
    <property type="nucleotide sequence ID" value="NZ_BOOH01000051.1"/>
</dbReference>
<dbReference type="EMBL" id="BOOH01000051">
    <property type="protein sequence ID" value="GIH79651.1"/>
    <property type="molecule type" value="Genomic_DNA"/>
</dbReference>
<dbReference type="Proteomes" id="UP000616724">
    <property type="component" value="Unassembled WGS sequence"/>
</dbReference>
<name>A0A8J3W9A9_9ACTN</name>
<accession>A0A8J3W9A9</accession>
<evidence type="ECO:0000313" key="1">
    <source>
        <dbReference type="EMBL" id="GIH79651.1"/>
    </source>
</evidence>
<dbReference type="AlphaFoldDB" id="A0A8J3W9A9"/>
<dbReference type="InterPro" id="IPR036271">
    <property type="entry name" value="Tet_transcr_reg_TetR-rel_C_sf"/>
</dbReference>
<reference evidence="1 2" key="1">
    <citation type="submission" date="2021-01" db="EMBL/GenBank/DDBJ databases">
        <title>Whole genome shotgun sequence of Planobispora longispora NBRC 13918.</title>
        <authorList>
            <person name="Komaki H."/>
            <person name="Tamura T."/>
        </authorList>
    </citation>
    <scope>NUCLEOTIDE SEQUENCE [LARGE SCALE GENOMIC DNA]</scope>
    <source>
        <strain evidence="1 2">NBRC 13918</strain>
    </source>
</reference>
<evidence type="ECO:0000313" key="2">
    <source>
        <dbReference type="Proteomes" id="UP000616724"/>
    </source>
</evidence>
<sequence>MEYPEGLFASGAELDTGMTGKQRVRTRLAVDGPLIAQITEPDAEVDLESLFAFGLARLLDGLTTVITPREARR</sequence>
<organism evidence="1 2">
    <name type="scientific">Planobispora longispora</name>
    <dbReference type="NCBI Taxonomy" id="28887"/>
    <lineage>
        <taxon>Bacteria</taxon>
        <taxon>Bacillati</taxon>
        <taxon>Actinomycetota</taxon>
        <taxon>Actinomycetes</taxon>
        <taxon>Streptosporangiales</taxon>
        <taxon>Streptosporangiaceae</taxon>
        <taxon>Planobispora</taxon>
    </lineage>
</organism>